<dbReference type="OrthoDB" id="9112061at2"/>
<dbReference type="Gene3D" id="3.40.50.1820">
    <property type="entry name" value="alpha/beta hydrolase"/>
    <property type="match status" value="1"/>
</dbReference>
<organism evidence="2 3">
    <name type="scientific">Agitococcus lubricus</name>
    <dbReference type="NCBI Taxonomy" id="1077255"/>
    <lineage>
        <taxon>Bacteria</taxon>
        <taxon>Pseudomonadati</taxon>
        <taxon>Pseudomonadota</taxon>
        <taxon>Gammaproteobacteria</taxon>
        <taxon>Moraxellales</taxon>
        <taxon>Moraxellaceae</taxon>
        <taxon>Agitococcus</taxon>
    </lineage>
</organism>
<dbReference type="AlphaFoldDB" id="A0A2T5IZK5"/>
<proteinExistence type="predicted"/>
<reference evidence="2 3" key="1">
    <citation type="submission" date="2018-04" db="EMBL/GenBank/DDBJ databases">
        <title>Genomic Encyclopedia of Archaeal and Bacterial Type Strains, Phase II (KMG-II): from individual species to whole genera.</title>
        <authorList>
            <person name="Goeker M."/>
        </authorList>
    </citation>
    <scope>NUCLEOTIDE SEQUENCE [LARGE SCALE GENOMIC DNA]</scope>
    <source>
        <strain evidence="2 3">DSM 5822</strain>
    </source>
</reference>
<dbReference type="InterPro" id="IPR000073">
    <property type="entry name" value="AB_hydrolase_1"/>
</dbReference>
<protein>
    <submittedName>
        <fullName evidence="2">Pimeloyl-ACP methyl ester carboxylesterase</fullName>
    </submittedName>
</protein>
<dbReference type="SUPFAM" id="SSF53474">
    <property type="entry name" value="alpha/beta-Hydrolases"/>
    <property type="match status" value="1"/>
</dbReference>
<dbReference type="RefSeq" id="WP_107865462.1">
    <property type="nucleotide sequence ID" value="NZ_QAON01000006.1"/>
</dbReference>
<feature type="domain" description="AB hydrolase-1" evidence="1">
    <location>
        <begin position="4"/>
        <end position="235"/>
    </location>
</feature>
<accession>A0A2T5IZK5</accession>
<gene>
    <name evidence="2" type="ORF">C8N29_10627</name>
</gene>
<sequence>MKETIFMIHGMWGSAWYWQNYQRYLEAKGYHCIATTLRYHDVDPTQAPHPELGSLSLDDYLNDLEQEILALGVKPIIMGHSMGGLLAQLLASRGLAKAVVLITPASPAGIVALTPSVIKSFWSILTTWRFWQKPMRLSFDEAVYAMLHLLPASQQQQVYANMVYESGRAAFEIGYWLFDMQRATRVPTNKVTCPILLIAAQEDRITPVSVQRKIADKYKELVTYREFPNHAHWIVQEEGWEHVVGYIEDWLTKTIQ</sequence>
<dbReference type="InterPro" id="IPR050266">
    <property type="entry name" value="AB_hydrolase_sf"/>
</dbReference>
<dbReference type="Pfam" id="PF00561">
    <property type="entry name" value="Abhydrolase_1"/>
    <property type="match status" value="1"/>
</dbReference>
<name>A0A2T5IZK5_9GAMM</name>
<evidence type="ECO:0000313" key="2">
    <source>
        <dbReference type="EMBL" id="PTQ89496.1"/>
    </source>
</evidence>
<dbReference type="PANTHER" id="PTHR43798">
    <property type="entry name" value="MONOACYLGLYCEROL LIPASE"/>
    <property type="match status" value="1"/>
</dbReference>
<dbReference type="EMBL" id="QAON01000006">
    <property type="protein sequence ID" value="PTQ89496.1"/>
    <property type="molecule type" value="Genomic_DNA"/>
</dbReference>
<comment type="caution">
    <text evidence="2">The sequence shown here is derived from an EMBL/GenBank/DDBJ whole genome shotgun (WGS) entry which is preliminary data.</text>
</comment>
<dbReference type="Proteomes" id="UP000244223">
    <property type="component" value="Unassembled WGS sequence"/>
</dbReference>
<keyword evidence="3" id="KW-1185">Reference proteome</keyword>
<dbReference type="InterPro" id="IPR029058">
    <property type="entry name" value="AB_hydrolase_fold"/>
</dbReference>
<evidence type="ECO:0000313" key="3">
    <source>
        <dbReference type="Proteomes" id="UP000244223"/>
    </source>
</evidence>
<evidence type="ECO:0000259" key="1">
    <source>
        <dbReference type="Pfam" id="PF00561"/>
    </source>
</evidence>